<protein>
    <submittedName>
        <fullName evidence="7">Threonine efflux protein</fullName>
    </submittedName>
</protein>
<keyword evidence="3 6" id="KW-0812">Transmembrane</keyword>
<reference evidence="7 8" key="1">
    <citation type="submission" date="2018-10" db="EMBL/GenBank/DDBJ databases">
        <title>Comparative analysis of microorganisms from saline springs in Andes Mountain Range, Colombia.</title>
        <authorList>
            <person name="Rubin E."/>
        </authorList>
    </citation>
    <scope>NUCLEOTIDE SEQUENCE [LARGE SCALE GENOMIC DNA]</scope>
    <source>
        <strain evidence="7 8">USBA 36</strain>
    </source>
</reference>
<evidence type="ECO:0000256" key="4">
    <source>
        <dbReference type="ARBA" id="ARBA00022989"/>
    </source>
</evidence>
<feature type="transmembrane region" description="Helical" evidence="6">
    <location>
        <begin position="41"/>
        <end position="69"/>
    </location>
</feature>
<dbReference type="RefSeq" id="WP_008945094.1">
    <property type="nucleotide sequence ID" value="NZ_RBIG01000002.1"/>
</dbReference>
<evidence type="ECO:0000313" key="7">
    <source>
        <dbReference type="EMBL" id="RKQ70354.1"/>
    </source>
</evidence>
<dbReference type="Proteomes" id="UP000277424">
    <property type="component" value="Unassembled WGS sequence"/>
</dbReference>
<dbReference type="AlphaFoldDB" id="A0A420WH63"/>
<dbReference type="EMBL" id="RBIG01000002">
    <property type="protein sequence ID" value="RKQ70354.1"/>
    <property type="molecule type" value="Genomic_DNA"/>
</dbReference>
<evidence type="ECO:0000256" key="2">
    <source>
        <dbReference type="ARBA" id="ARBA00022475"/>
    </source>
</evidence>
<feature type="transmembrane region" description="Helical" evidence="6">
    <location>
        <begin position="188"/>
        <end position="206"/>
    </location>
</feature>
<keyword evidence="4 6" id="KW-1133">Transmembrane helix</keyword>
<evidence type="ECO:0000256" key="1">
    <source>
        <dbReference type="ARBA" id="ARBA00004651"/>
    </source>
</evidence>
<evidence type="ECO:0000256" key="3">
    <source>
        <dbReference type="ARBA" id="ARBA00022692"/>
    </source>
</evidence>
<organism evidence="7 8">
    <name type="scientific">Oceanibaculum indicum</name>
    <dbReference type="NCBI Taxonomy" id="526216"/>
    <lineage>
        <taxon>Bacteria</taxon>
        <taxon>Pseudomonadati</taxon>
        <taxon>Pseudomonadota</taxon>
        <taxon>Alphaproteobacteria</taxon>
        <taxon>Rhodospirillales</taxon>
        <taxon>Oceanibaculaceae</taxon>
        <taxon>Oceanibaculum</taxon>
    </lineage>
</organism>
<dbReference type="InterPro" id="IPR001123">
    <property type="entry name" value="LeuE-type"/>
</dbReference>
<feature type="transmembrane region" description="Helical" evidence="6">
    <location>
        <begin position="75"/>
        <end position="93"/>
    </location>
</feature>
<dbReference type="PANTHER" id="PTHR30086">
    <property type="entry name" value="ARGININE EXPORTER PROTEIN ARGO"/>
    <property type="match status" value="1"/>
</dbReference>
<accession>A0A420WH63</accession>
<dbReference type="GO" id="GO:0005886">
    <property type="term" value="C:plasma membrane"/>
    <property type="evidence" value="ECO:0007669"/>
    <property type="project" value="UniProtKB-SubCell"/>
</dbReference>
<name>A0A420WH63_9PROT</name>
<keyword evidence="2" id="KW-1003">Cell membrane</keyword>
<feature type="transmembrane region" description="Helical" evidence="6">
    <location>
        <begin position="149"/>
        <end position="168"/>
    </location>
</feature>
<feature type="transmembrane region" description="Helical" evidence="6">
    <location>
        <begin position="6"/>
        <end position="29"/>
    </location>
</feature>
<keyword evidence="5 6" id="KW-0472">Membrane</keyword>
<comment type="caution">
    <text evidence="7">The sequence shown here is derived from an EMBL/GenBank/DDBJ whole genome shotgun (WGS) entry which is preliminary data.</text>
</comment>
<evidence type="ECO:0000313" key="8">
    <source>
        <dbReference type="Proteomes" id="UP000277424"/>
    </source>
</evidence>
<evidence type="ECO:0000256" key="5">
    <source>
        <dbReference type="ARBA" id="ARBA00023136"/>
    </source>
</evidence>
<evidence type="ECO:0000256" key="6">
    <source>
        <dbReference type="SAM" id="Phobius"/>
    </source>
</evidence>
<dbReference type="GO" id="GO:0015171">
    <property type="term" value="F:amino acid transmembrane transporter activity"/>
    <property type="evidence" value="ECO:0007669"/>
    <property type="project" value="TreeGrafter"/>
</dbReference>
<dbReference type="Pfam" id="PF01810">
    <property type="entry name" value="LysE"/>
    <property type="match status" value="1"/>
</dbReference>
<dbReference type="PANTHER" id="PTHR30086:SF19">
    <property type="entry name" value="THREONINE EFFLUX PROTEIN"/>
    <property type="match status" value="1"/>
</dbReference>
<gene>
    <name evidence="7" type="ORF">BCL74_2298</name>
</gene>
<proteinExistence type="predicted"/>
<sequence length="208" mass="21383">MDLLTMTGGIALIHLAAISSPGPTLFVVIRHASAGGASSAVGVVCGVLAATLIWSGSAALGLGTVMAALPWLKEAVRIAGGAYLAWIGLRMLLSAFRRQVGKGENPPAPATSTAAAFRSGFLTNLSNPKVIAYYASLFAVTVPQQGEPLAILLAILAAVTVSALWWSFVAGCLRLSRVRAGFLRARRALDAVFGVVLIGFGAKLLAGR</sequence>
<comment type="subcellular location">
    <subcellularLocation>
        <location evidence="1">Cell membrane</location>
        <topology evidence="1">Multi-pass membrane protein</topology>
    </subcellularLocation>
</comment>